<evidence type="ECO:0000256" key="4">
    <source>
        <dbReference type="ARBA" id="ARBA00022714"/>
    </source>
</evidence>
<keyword evidence="9" id="KW-0411">Iron-sulfur</keyword>
<protein>
    <recommendedName>
        <fullName evidence="10">Rieske domain-containing protein</fullName>
    </recommendedName>
</protein>
<name>A0A1F5L9A4_PENAI</name>
<dbReference type="InterPro" id="IPR016156">
    <property type="entry name" value="FAD/NAD-linked_Rdtase_dimer_sf"/>
</dbReference>
<dbReference type="PROSITE" id="PS51296">
    <property type="entry name" value="RIESKE"/>
    <property type="match status" value="1"/>
</dbReference>
<keyword evidence="8" id="KW-0408">Iron</keyword>
<keyword evidence="4" id="KW-0001">2Fe-2S</keyword>
<dbReference type="GO" id="GO:0046872">
    <property type="term" value="F:metal ion binding"/>
    <property type="evidence" value="ECO:0007669"/>
    <property type="project" value="UniProtKB-KW"/>
</dbReference>
<dbReference type="InterPro" id="IPR036188">
    <property type="entry name" value="FAD/NAD-bd_sf"/>
</dbReference>
<evidence type="ECO:0000259" key="10">
    <source>
        <dbReference type="PROSITE" id="PS51296"/>
    </source>
</evidence>
<comment type="cofactor">
    <cofactor evidence="1">
        <name>FAD</name>
        <dbReference type="ChEBI" id="CHEBI:57692"/>
    </cofactor>
</comment>
<dbReference type="SUPFAM" id="SSF50022">
    <property type="entry name" value="ISP domain"/>
    <property type="match status" value="1"/>
</dbReference>
<evidence type="ECO:0000256" key="3">
    <source>
        <dbReference type="ARBA" id="ARBA00022630"/>
    </source>
</evidence>
<feature type="domain" description="Rieske" evidence="10">
    <location>
        <begin position="8"/>
        <end position="107"/>
    </location>
</feature>
<comment type="caution">
    <text evidence="11">The sequence shown here is derived from an EMBL/GenBank/DDBJ whole genome shotgun (WGS) entry which is preliminary data.</text>
</comment>
<dbReference type="PRINTS" id="PR00368">
    <property type="entry name" value="FADPNR"/>
</dbReference>
<dbReference type="InterPro" id="IPR050446">
    <property type="entry name" value="FAD-oxidoreductase/Apoptosis"/>
</dbReference>
<evidence type="ECO:0000256" key="2">
    <source>
        <dbReference type="ARBA" id="ARBA00006442"/>
    </source>
</evidence>
<evidence type="ECO:0000256" key="1">
    <source>
        <dbReference type="ARBA" id="ARBA00001974"/>
    </source>
</evidence>
<evidence type="ECO:0000256" key="8">
    <source>
        <dbReference type="ARBA" id="ARBA00023004"/>
    </source>
</evidence>
<evidence type="ECO:0000256" key="9">
    <source>
        <dbReference type="ARBA" id="ARBA00023014"/>
    </source>
</evidence>
<dbReference type="InterPro" id="IPR017941">
    <property type="entry name" value="Rieske_2Fe-2S"/>
</dbReference>
<dbReference type="Gene3D" id="2.102.10.10">
    <property type="entry name" value="Rieske [2Fe-2S] iron-sulphur domain"/>
    <property type="match status" value="1"/>
</dbReference>
<sequence length="560" mass="60288">MAQEYKLKDLSSFASLNFLDKIEVEIEGIPDGKVLLVKLDDKVHALSPRCSHYGAPLKNGVVTGDGRITCPWHGACFNVTTGDVEDAPAPNALNKFEVFEKEGAVYIRAREEDVKAGQRNPVVKCSVTKPEEKVIVIGGGSGTLGLIQALRELKYPGQITIITREPYLIIDRTKLSKALIADPAKIQWRPREWYAEAAIETLTDEVTSVDFEAKSVSTKSGKNLTYTKLVLATGGIPRTLPLPGFKGELSNIFTLRGIKDVQEILAATSTEENKKKNIVVIGSSFIGMEVGNALSKDHNVTIVGMESAPMERIMGAQVGRVFQQNLEKNNVNFYLNAGVEKAIPSSSNPSSVGAVHLKDGTSLPADLVILGVGVRPATDFLESNKDITLEKDGSIKTTEHYLVDSPNKHISDSVFAIGDIATYPYYGPGSSANGSPIRIEHWNVAQNSGRATARAIVHALHSPISSLRPKRFIPVFWSALGAQLRYCGTGAVAGGYDDVVFRDAGDGKFVAFYTMGEVVVAVATMGVDPVMSKSVELMRAGKMLGKAEVKAGGDVLSVKL</sequence>
<dbReference type="Gene3D" id="3.50.50.60">
    <property type="entry name" value="FAD/NAD(P)-binding domain"/>
    <property type="match status" value="2"/>
</dbReference>
<organism evidence="11 12">
    <name type="scientific">Penicillium arizonense</name>
    <dbReference type="NCBI Taxonomy" id="1835702"/>
    <lineage>
        <taxon>Eukaryota</taxon>
        <taxon>Fungi</taxon>
        <taxon>Dikarya</taxon>
        <taxon>Ascomycota</taxon>
        <taxon>Pezizomycotina</taxon>
        <taxon>Eurotiomycetes</taxon>
        <taxon>Eurotiomycetidae</taxon>
        <taxon>Eurotiales</taxon>
        <taxon>Aspergillaceae</taxon>
        <taxon>Penicillium</taxon>
    </lineage>
</organism>
<dbReference type="PANTHER" id="PTHR43557">
    <property type="entry name" value="APOPTOSIS-INDUCING FACTOR 1"/>
    <property type="match status" value="1"/>
</dbReference>
<dbReference type="RefSeq" id="XP_022485236.1">
    <property type="nucleotide sequence ID" value="XM_022634823.1"/>
</dbReference>
<evidence type="ECO:0000256" key="6">
    <source>
        <dbReference type="ARBA" id="ARBA00022827"/>
    </source>
</evidence>
<keyword evidence="5" id="KW-0479">Metal-binding</keyword>
<dbReference type="SUPFAM" id="SSF51905">
    <property type="entry name" value="FAD/NAD(P)-binding domain"/>
    <property type="match status" value="2"/>
</dbReference>
<dbReference type="InterPro" id="IPR036922">
    <property type="entry name" value="Rieske_2Fe-2S_sf"/>
</dbReference>
<dbReference type="GeneID" id="34579557"/>
<dbReference type="GO" id="GO:0016651">
    <property type="term" value="F:oxidoreductase activity, acting on NAD(P)H"/>
    <property type="evidence" value="ECO:0007669"/>
    <property type="project" value="TreeGrafter"/>
</dbReference>
<evidence type="ECO:0000256" key="5">
    <source>
        <dbReference type="ARBA" id="ARBA00022723"/>
    </source>
</evidence>
<reference evidence="11 12" key="1">
    <citation type="journal article" date="2016" name="Sci. Rep.">
        <title>Penicillium arizonense, a new, genome sequenced fungal species, reveals a high chemical diversity in secreted metabolites.</title>
        <authorList>
            <person name="Grijseels S."/>
            <person name="Nielsen J.C."/>
            <person name="Randelovic M."/>
            <person name="Nielsen J."/>
            <person name="Nielsen K.F."/>
            <person name="Workman M."/>
            <person name="Frisvad J.C."/>
        </authorList>
    </citation>
    <scope>NUCLEOTIDE SEQUENCE [LARGE SCALE GENOMIC DNA]</scope>
    <source>
        <strain evidence="11 12">CBS 141311</strain>
    </source>
</reference>
<dbReference type="Pfam" id="PF07992">
    <property type="entry name" value="Pyr_redox_2"/>
    <property type="match status" value="1"/>
</dbReference>
<gene>
    <name evidence="11" type="ORF">PENARI_c019G07612</name>
</gene>
<dbReference type="Pfam" id="PF00355">
    <property type="entry name" value="Rieske"/>
    <property type="match status" value="1"/>
</dbReference>
<proteinExistence type="inferred from homology"/>
<dbReference type="Proteomes" id="UP000177622">
    <property type="component" value="Unassembled WGS sequence"/>
</dbReference>
<dbReference type="GO" id="GO:0051537">
    <property type="term" value="F:2 iron, 2 sulfur cluster binding"/>
    <property type="evidence" value="ECO:0007669"/>
    <property type="project" value="UniProtKB-KW"/>
</dbReference>
<dbReference type="AlphaFoldDB" id="A0A1F5L9A4"/>
<dbReference type="SUPFAM" id="SSF55424">
    <property type="entry name" value="FAD/NAD-linked reductases, dimerisation (C-terminal) domain"/>
    <property type="match status" value="1"/>
</dbReference>
<accession>A0A1F5L9A4</accession>
<dbReference type="PANTHER" id="PTHR43557:SF2">
    <property type="entry name" value="RIESKE DOMAIN-CONTAINING PROTEIN-RELATED"/>
    <property type="match status" value="1"/>
</dbReference>
<evidence type="ECO:0000313" key="11">
    <source>
        <dbReference type="EMBL" id="OGE49785.1"/>
    </source>
</evidence>
<dbReference type="OrthoDB" id="6029at2759"/>
<dbReference type="GO" id="GO:0005737">
    <property type="term" value="C:cytoplasm"/>
    <property type="evidence" value="ECO:0007669"/>
    <property type="project" value="TreeGrafter"/>
</dbReference>
<keyword evidence="6" id="KW-0274">FAD</keyword>
<dbReference type="EMBL" id="LXJU01000019">
    <property type="protein sequence ID" value="OGE49785.1"/>
    <property type="molecule type" value="Genomic_DNA"/>
</dbReference>
<dbReference type="CDD" id="cd03478">
    <property type="entry name" value="Rieske_AIFL_N"/>
    <property type="match status" value="1"/>
</dbReference>
<comment type="similarity">
    <text evidence="2">Belongs to the FAD-dependent oxidoreductase family.</text>
</comment>
<dbReference type="PRINTS" id="PR00411">
    <property type="entry name" value="PNDRDTASEI"/>
</dbReference>
<keyword evidence="3" id="KW-0285">Flavoprotein</keyword>
<dbReference type="STRING" id="1835702.A0A1F5L9A4"/>
<evidence type="ECO:0000256" key="7">
    <source>
        <dbReference type="ARBA" id="ARBA00023002"/>
    </source>
</evidence>
<dbReference type="Gene3D" id="3.30.390.30">
    <property type="match status" value="1"/>
</dbReference>
<dbReference type="InterPro" id="IPR023753">
    <property type="entry name" value="FAD/NAD-binding_dom"/>
</dbReference>
<evidence type="ECO:0000313" key="12">
    <source>
        <dbReference type="Proteomes" id="UP000177622"/>
    </source>
</evidence>
<keyword evidence="12" id="KW-1185">Reference proteome</keyword>
<keyword evidence="7" id="KW-0560">Oxidoreductase</keyword>